<accession>A0A2P6VS31</accession>
<feature type="compositionally biased region" description="Low complexity" evidence="16">
    <location>
        <begin position="824"/>
        <end position="837"/>
    </location>
</feature>
<dbReference type="GO" id="GO:0016020">
    <property type="term" value="C:membrane"/>
    <property type="evidence" value="ECO:0007669"/>
    <property type="project" value="UniProtKB-SubCell"/>
</dbReference>
<comment type="caution">
    <text evidence="20">The sequence shown here is derived from an EMBL/GenBank/DDBJ whole genome shotgun (WGS) entry which is preliminary data.</text>
</comment>
<evidence type="ECO:0000313" key="20">
    <source>
        <dbReference type="EMBL" id="PSC76899.1"/>
    </source>
</evidence>
<keyword evidence="8" id="KW-0479">Metal-binding</keyword>
<dbReference type="GO" id="GO:0005315">
    <property type="term" value="F:phosphate transmembrane transporter activity"/>
    <property type="evidence" value="ECO:0007669"/>
    <property type="project" value="InterPro"/>
</dbReference>
<dbReference type="PROSITE" id="PS50006">
    <property type="entry name" value="FHA_DOMAIN"/>
    <property type="match status" value="1"/>
</dbReference>
<dbReference type="Pfam" id="PF01384">
    <property type="entry name" value="PHO4"/>
    <property type="match status" value="1"/>
</dbReference>
<dbReference type="InterPro" id="IPR001204">
    <property type="entry name" value="Phos_transporter"/>
</dbReference>
<evidence type="ECO:0000256" key="14">
    <source>
        <dbReference type="ARBA" id="ARBA00023211"/>
    </source>
</evidence>
<evidence type="ECO:0000256" key="13">
    <source>
        <dbReference type="ARBA" id="ARBA00023136"/>
    </source>
</evidence>
<evidence type="ECO:0000256" key="6">
    <source>
        <dbReference type="ARBA" id="ARBA00022592"/>
    </source>
</evidence>
<feature type="compositionally biased region" description="Acidic residues" evidence="16">
    <location>
        <begin position="997"/>
        <end position="1011"/>
    </location>
</feature>
<feature type="compositionally biased region" description="Low complexity" evidence="16">
    <location>
        <begin position="1465"/>
        <end position="1476"/>
    </location>
</feature>
<feature type="compositionally biased region" description="Acidic residues" evidence="16">
    <location>
        <begin position="648"/>
        <end position="668"/>
    </location>
</feature>
<feature type="region of interest" description="Disordered" evidence="16">
    <location>
        <begin position="125"/>
        <end position="209"/>
    </location>
</feature>
<keyword evidence="6" id="KW-0592">Phosphate transport</keyword>
<feature type="domain" description="FHA" evidence="18">
    <location>
        <begin position="34"/>
        <end position="86"/>
    </location>
</feature>
<dbReference type="CDD" id="cd00143">
    <property type="entry name" value="PP2Cc"/>
    <property type="match status" value="1"/>
</dbReference>
<keyword evidence="14" id="KW-0464">Manganese</keyword>
<name>A0A2P6VS31_9CHLO</name>
<keyword evidence="21" id="KW-1185">Reference proteome</keyword>
<evidence type="ECO:0000256" key="8">
    <source>
        <dbReference type="ARBA" id="ARBA00022723"/>
    </source>
</evidence>
<evidence type="ECO:0000256" key="10">
    <source>
        <dbReference type="ARBA" id="ARBA00022842"/>
    </source>
</evidence>
<dbReference type="InterPro" id="IPR015655">
    <property type="entry name" value="PP2C"/>
</dbReference>
<keyword evidence="15" id="KW-0175">Coiled coil</keyword>
<dbReference type="PANTHER" id="PTHR13832:SF803">
    <property type="entry name" value="PROTEIN PHOSPHATASE 1G"/>
    <property type="match status" value="1"/>
</dbReference>
<dbReference type="Gene3D" id="2.60.200.20">
    <property type="match status" value="1"/>
</dbReference>
<evidence type="ECO:0000256" key="16">
    <source>
        <dbReference type="SAM" id="MobiDB-lite"/>
    </source>
</evidence>
<dbReference type="GO" id="GO:0006817">
    <property type="term" value="P:phosphate ion transport"/>
    <property type="evidence" value="ECO:0007669"/>
    <property type="project" value="UniProtKB-KW"/>
</dbReference>
<dbReference type="Pfam" id="PF00498">
    <property type="entry name" value="FHA"/>
    <property type="match status" value="1"/>
</dbReference>
<keyword evidence="12 17" id="KW-1133">Transmembrane helix</keyword>
<feature type="compositionally biased region" description="Acidic residues" evidence="16">
    <location>
        <begin position="515"/>
        <end position="531"/>
    </location>
</feature>
<keyword evidence="9" id="KW-0378">Hydrolase</keyword>
<dbReference type="Proteomes" id="UP000239649">
    <property type="component" value="Unassembled WGS sequence"/>
</dbReference>
<feature type="compositionally biased region" description="Acidic residues" evidence="16">
    <location>
        <begin position="753"/>
        <end position="788"/>
    </location>
</feature>
<evidence type="ECO:0000259" key="18">
    <source>
        <dbReference type="PROSITE" id="PS50006"/>
    </source>
</evidence>
<dbReference type="SMART" id="SM00332">
    <property type="entry name" value="PP2Cc"/>
    <property type="match status" value="1"/>
</dbReference>
<dbReference type="PANTHER" id="PTHR13832">
    <property type="entry name" value="PROTEIN PHOSPHATASE 2C"/>
    <property type="match status" value="1"/>
</dbReference>
<keyword evidence="5" id="KW-0813">Transport</keyword>
<dbReference type="InterPro" id="IPR036457">
    <property type="entry name" value="PPM-type-like_dom_sf"/>
</dbReference>
<evidence type="ECO:0000256" key="2">
    <source>
        <dbReference type="ARBA" id="ARBA00004141"/>
    </source>
</evidence>
<evidence type="ECO:0000259" key="19">
    <source>
        <dbReference type="PROSITE" id="PS51746"/>
    </source>
</evidence>
<keyword evidence="10" id="KW-0460">Magnesium</keyword>
<feature type="compositionally biased region" description="Low complexity" evidence="16">
    <location>
        <begin position="592"/>
        <end position="613"/>
    </location>
</feature>
<dbReference type="InterPro" id="IPR001932">
    <property type="entry name" value="PPM-type_phosphatase-like_dom"/>
</dbReference>
<sequence>MPHFRLAALSARAQEFRGGEGGGSDLRLPLDRPTRIGRAVGNDVQLPANWIQISSNHCSLLYDTEQEAWVVTDTSTNGTFVNGIKIGKGKAALLRPNDRLQLSVVDRTAPNNQMEYVLQRFEGSPENANSAVQQAAGAAPAGAAPPPAAATPKRKQPSGAAAAATAGSAPPASASKRSRTGLPGAVGAGASPAPAAAAGVEGREADGSGTGAEVSALFQLRQENGRLIRELEAEKQAKGQLESSLREAQAAAKAGEQRAAAAAAAVKEAAAAQRAAESLLAQARSRETSLQLELEGASAASRAKEADAAAAAAAAAEERSRREQAEASVAALEAQLAAAKAEVLQVAAAQAAESAAAQAAAQERQEGRQEAERRAAELAAQLEEVEAAAEKRGAQLEHAQKLMQQERGAREALEQQLQHAQEAADEARRQIASLEARERRLQNDRLVIDGCLAALQHNNKRSHVASERLASAFRELQDAKHEVDRINEEQAQQCSDICVRLAANSSAGGTPAGEGLEEEGEGVDAGDGDGGDGDALAAAAAAFASGRHTPLGLLLAETQQAVLPAFLAPSPMGTVPLTVPAVGAALDSAGAELPAAAQEQQEQQQLAGTAPEAEGSEEEGDEQMEEEAAEEVGEEEEGVAAMAAEAEQQAEEPSEAMPQQDEEEEEEAAAAPAAAPAAAGEEADVEMEEATEEAEEAAAVSRAVAAAAVAAAAAEADQGAVAVGSTAASTPEPAVVAAAAAAGQLAGHPVVVEDSEEGEAAEEEVEEEAAEEEAAAEEEEEAAAEEDGAAAAAMPGKEAMDDDVAAQADLALQAAAEEGEAEGEAAAQEEPAAAAGEQQGGDAAGQASSAAAAIAEGGPQAEDFIQLSAEEARASGDEEAEGDGAGGGGGADSGDASADAGAGAGGEGEPQVEDGTAGGGWPALSAGAAGGEEERQQLGGSPAAAAQLPAAGEADVAAPDEAQAAAEEGQLGGAAGDGWGGRSQAREPAGPAAVAAGEEETAGEEEAAGEEEERHGGPWENDASQGNVAPGTQDETLRSLSKGAHVPESEQQESRSAAASGGGAGWIVAPPRFAALHHRAPPAAAGLRAAAAASLRSPRRAGRLLAAAQLGSAAGTPSAAARLAPADAHAASLSRTRLSWSDLLPELAHPGQSFNADEARARLQHQLEGSTYEQVLEEECDVCGPSAEVINSILAEWEAVEHQRPAGFDAAARLALPGVADAAVESRGGRYRGYWKGVNQDAFTLSQAGEQALLVGVCDGHGSRGEKIAAAAADGVAAAVREGLRRGADPQAALVAAFNAVAASLEHRPEYEQAGAAAAFCLLTPGGVTAAWAGDCRAVLGLSLVTPSGPRCLVHALTTDHKPGSPLERARIAATGRARVIQAQRDGPMRLTAPGIRNSLSLSRGFGDSWAVPLGLTAEPDTLQLTLPPPAAFATAAAPASSTSTSSSPLDTVGSSVDASFDEASSSPSSTRQAQQAQRAGHVLVVGCDGVWDMMSNTEAVGLALGCDTAQEAAHLLTDTVRRRWAARWGGQEMDDVTVTWIFVVGVFLSILVGYGLGANDVANTFGPSVGAKALTIRQAILVAAVFEFLGARC</sequence>
<evidence type="ECO:0000256" key="7">
    <source>
        <dbReference type="ARBA" id="ARBA00022692"/>
    </source>
</evidence>
<proteinExistence type="inferred from homology"/>
<dbReference type="SUPFAM" id="SSF49879">
    <property type="entry name" value="SMAD/FHA domain"/>
    <property type="match status" value="1"/>
</dbReference>
<keyword evidence="11" id="KW-0904">Protein phosphatase</keyword>
<feature type="transmembrane region" description="Helical" evidence="17">
    <location>
        <begin position="1538"/>
        <end position="1557"/>
    </location>
</feature>
<feature type="compositionally biased region" description="Low complexity" evidence="16">
    <location>
        <begin position="986"/>
        <end position="996"/>
    </location>
</feature>
<feature type="compositionally biased region" description="Low complexity" evidence="16">
    <location>
        <begin position="937"/>
        <end position="969"/>
    </location>
</feature>
<feature type="compositionally biased region" description="Acidic residues" evidence="16">
    <location>
        <begin position="681"/>
        <end position="696"/>
    </location>
</feature>
<evidence type="ECO:0000256" key="17">
    <source>
        <dbReference type="SAM" id="Phobius"/>
    </source>
</evidence>
<feature type="region of interest" description="Disordered" evidence="16">
    <location>
        <begin position="592"/>
        <end position="1063"/>
    </location>
</feature>
<feature type="compositionally biased region" description="Low complexity" evidence="16">
    <location>
        <begin position="669"/>
        <end position="680"/>
    </location>
</feature>
<evidence type="ECO:0000313" key="21">
    <source>
        <dbReference type="Proteomes" id="UP000239649"/>
    </source>
</evidence>
<dbReference type="Gene3D" id="3.60.40.10">
    <property type="entry name" value="PPM-type phosphatase domain"/>
    <property type="match status" value="1"/>
</dbReference>
<feature type="region of interest" description="Disordered" evidence="16">
    <location>
        <begin position="402"/>
        <end position="421"/>
    </location>
</feature>
<dbReference type="InterPro" id="IPR000253">
    <property type="entry name" value="FHA_dom"/>
</dbReference>
<feature type="compositionally biased region" description="Acidic residues" evidence="16">
    <location>
        <begin position="614"/>
        <end position="638"/>
    </location>
</feature>
<dbReference type="GO" id="GO:0004722">
    <property type="term" value="F:protein serine/threonine phosphatase activity"/>
    <property type="evidence" value="ECO:0007669"/>
    <property type="project" value="UniProtKB-EC"/>
</dbReference>
<protein>
    <recommendedName>
        <fullName evidence="4">protein-serine/threonine phosphatase</fullName>
        <ecNumber evidence="4">3.1.3.16</ecNumber>
    </recommendedName>
</protein>
<feature type="compositionally biased region" description="Low complexity" evidence="16">
    <location>
        <begin position="1438"/>
        <end position="1452"/>
    </location>
</feature>
<dbReference type="Pfam" id="PF00481">
    <property type="entry name" value="PP2C"/>
    <property type="match status" value="1"/>
</dbReference>
<evidence type="ECO:0000256" key="15">
    <source>
        <dbReference type="SAM" id="Coils"/>
    </source>
</evidence>
<dbReference type="PROSITE" id="PS51746">
    <property type="entry name" value="PPM_2"/>
    <property type="match status" value="1"/>
</dbReference>
<feature type="compositionally biased region" description="Gly residues" evidence="16">
    <location>
        <begin position="883"/>
        <end position="892"/>
    </location>
</feature>
<comment type="subcellular location">
    <subcellularLocation>
        <location evidence="2">Membrane</location>
        <topology evidence="2">Multi-pass membrane protein</topology>
    </subcellularLocation>
</comment>
<evidence type="ECO:0000256" key="4">
    <source>
        <dbReference type="ARBA" id="ARBA00013081"/>
    </source>
</evidence>
<reference evidence="20 21" key="1">
    <citation type="journal article" date="2018" name="Plant J.">
        <title>Genome sequences of Chlorella sorokiniana UTEX 1602 and Micractinium conductrix SAG 241.80: implications to maltose excretion by a green alga.</title>
        <authorList>
            <person name="Arriola M.B."/>
            <person name="Velmurugan N."/>
            <person name="Zhang Y."/>
            <person name="Plunkett M.H."/>
            <person name="Hondzo H."/>
            <person name="Barney B.M."/>
        </authorList>
    </citation>
    <scope>NUCLEOTIDE SEQUENCE [LARGE SCALE GENOMIC DNA]</scope>
    <source>
        <strain evidence="20 21">SAG 241.80</strain>
    </source>
</reference>
<feature type="region of interest" description="Disordered" evidence="16">
    <location>
        <begin position="1438"/>
        <end position="1476"/>
    </location>
</feature>
<dbReference type="SUPFAM" id="SSF81606">
    <property type="entry name" value="PP2C-like"/>
    <property type="match status" value="1"/>
</dbReference>
<dbReference type="InterPro" id="IPR008984">
    <property type="entry name" value="SMAD_FHA_dom_sf"/>
</dbReference>
<dbReference type="EC" id="3.1.3.16" evidence="4"/>
<feature type="compositionally biased region" description="Low complexity" evidence="16">
    <location>
        <begin position="697"/>
        <end position="742"/>
    </location>
</feature>
<evidence type="ECO:0000256" key="9">
    <source>
        <dbReference type="ARBA" id="ARBA00022801"/>
    </source>
</evidence>
<evidence type="ECO:0000256" key="12">
    <source>
        <dbReference type="ARBA" id="ARBA00022989"/>
    </source>
</evidence>
<feature type="compositionally biased region" description="Low complexity" evidence="16">
    <location>
        <begin position="805"/>
        <end position="816"/>
    </location>
</feature>
<comment type="similarity">
    <text evidence="3">Belongs to the PP2C family.</text>
</comment>
<evidence type="ECO:0000256" key="3">
    <source>
        <dbReference type="ARBA" id="ARBA00006702"/>
    </source>
</evidence>
<feature type="domain" description="PPM-type phosphatase" evidence="19">
    <location>
        <begin position="1221"/>
        <end position="1544"/>
    </location>
</feature>
<evidence type="ECO:0000256" key="11">
    <source>
        <dbReference type="ARBA" id="ARBA00022912"/>
    </source>
</evidence>
<feature type="compositionally biased region" description="Gly residues" evidence="16">
    <location>
        <begin position="970"/>
        <end position="981"/>
    </location>
</feature>
<evidence type="ECO:0000256" key="1">
    <source>
        <dbReference type="ARBA" id="ARBA00001936"/>
    </source>
</evidence>
<evidence type="ECO:0000256" key="5">
    <source>
        <dbReference type="ARBA" id="ARBA00022448"/>
    </source>
</evidence>
<dbReference type="SMART" id="SM00240">
    <property type="entry name" value="FHA"/>
    <property type="match status" value="1"/>
</dbReference>
<feature type="region of interest" description="Disordered" evidence="16">
    <location>
        <begin position="507"/>
        <end position="531"/>
    </location>
</feature>
<dbReference type="EMBL" id="LHPF02000001">
    <property type="protein sequence ID" value="PSC76899.1"/>
    <property type="molecule type" value="Genomic_DNA"/>
</dbReference>
<gene>
    <name evidence="20" type="primary">g177</name>
    <name evidence="20" type="ORF">C2E20_0177</name>
</gene>
<feature type="coiled-coil region" evidence="15">
    <location>
        <begin position="217"/>
        <end position="282"/>
    </location>
</feature>
<comment type="cofactor">
    <cofactor evidence="1">
        <name>Mn(2+)</name>
        <dbReference type="ChEBI" id="CHEBI:29035"/>
    </cofactor>
</comment>
<keyword evidence="7 17" id="KW-0812">Transmembrane</keyword>
<organism evidence="20 21">
    <name type="scientific">Micractinium conductrix</name>
    <dbReference type="NCBI Taxonomy" id="554055"/>
    <lineage>
        <taxon>Eukaryota</taxon>
        <taxon>Viridiplantae</taxon>
        <taxon>Chlorophyta</taxon>
        <taxon>core chlorophytes</taxon>
        <taxon>Trebouxiophyceae</taxon>
        <taxon>Chlorellales</taxon>
        <taxon>Chlorellaceae</taxon>
        <taxon>Chlorella clade</taxon>
        <taxon>Micractinium</taxon>
    </lineage>
</organism>
<dbReference type="OrthoDB" id="687730at2759"/>
<dbReference type="GO" id="GO:0046872">
    <property type="term" value="F:metal ion binding"/>
    <property type="evidence" value="ECO:0007669"/>
    <property type="project" value="UniProtKB-KW"/>
</dbReference>
<feature type="compositionally biased region" description="Low complexity" evidence="16">
    <location>
        <begin position="844"/>
        <end position="862"/>
    </location>
</feature>
<feature type="compositionally biased region" description="Low complexity" evidence="16">
    <location>
        <begin position="157"/>
        <end position="200"/>
    </location>
</feature>
<keyword evidence="13 17" id="KW-0472">Membrane</keyword>